<dbReference type="Proteomes" id="UP000010164">
    <property type="component" value="Unassembled WGS sequence"/>
</dbReference>
<feature type="signal peptide" evidence="1">
    <location>
        <begin position="1"/>
        <end position="16"/>
    </location>
</feature>
<evidence type="ECO:0008006" key="4">
    <source>
        <dbReference type="Google" id="ProtNLM"/>
    </source>
</evidence>
<accession>L0WA11</accession>
<organism evidence="2 3">
    <name type="scientific">Alcanivorax hongdengensis A-11-3</name>
    <dbReference type="NCBI Taxonomy" id="1177179"/>
    <lineage>
        <taxon>Bacteria</taxon>
        <taxon>Pseudomonadati</taxon>
        <taxon>Pseudomonadota</taxon>
        <taxon>Gammaproteobacteria</taxon>
        <taxon>Oceanospirillales</taxon>
        <taxon>Alcanivoracaceae</taxon>
        <taxon>Alcanivorax</taxon>
    </lineage>
</organism>
<keyword evidence="1" id="KW-0732">Signal</keyword>
<evidence type="ECO:0000313" key="2">
    <source>
        <dbReference type="EMBL" id="EKF73839.1"/>
    </source>
</evidence>
<proteinExistence type="predicted"/>
<dbReference type="AlphaFoldDB" id="L0WA11"/>
<evidence type="ECO:0000313" key="3">
    <source>
        <dbReference type="Proteomes" id="UP000010164"/>
    </source>
</evidence>
<name>L0WA11_9GAMM</name>
<dbReference type="EMBL" id="AMRJ01000018">
    <property type="protein sequence ID" value="EKF73839.1"/>
    <property type="molecule type" value="Genomic_DNA"/>
</dbReference>
<dbReference type="STRING" id="1177179.A11A3_11538"/>
<sequence>MFRIASLLLASALVLAGCGGDDGDDATTGPATLYFHNQLAASSATDVSVSLYDSDGNLLLGPAGYTTGSAETAAPTVSSDSATSLLASNDSGDLVTRRLNLQPDSAYTLVLMGSVSGATAPSLAAFQQFKADLGSDQIAVSFIHAAPSLADTVLTVATDVSVAYGKATRYYQDAPDGSGNLSVTVKDDSDKTLATLSCPVKGGNTYDAIIAQADYDDSDLALYCQKVGG</sequence>
<evidence type="ECO:0000256" key="1">
    <source>
        <dbReference type="SAM" id="SignalP"/>
    </source>
</evidence>
<dbReference type="PATRIC" id="fig|1177179.3.peg.2303"/>
<keyword evidence="3" id="KW-1185">Reference proteome</keyword>
<feature type="chain" id="PRO_5003947798" description="DUF4397 domain-containing protein" evidence="1">
    <location>
        <begin position="17"/>
        <end position="229"/>
    </location>
</feature>
<protein>
    <recommendedName>
        <fullName evidence="4">DUF4397 domain-containing protein</fullName>
    </recommendedName>
</protein>
<reference evidence="2 3" key="1">
    <citation type="journal article" date="2012" name="J. Bacteriol.">
        <title>Genome Sequence of the Alkane-Degrading Bacterium Alcanivorax hongdengensis Type Strain A-11-3.</title>
        <authorList>
            <person name="Lai Q."/>
            <person name="Shao Z."/>
        </authorList>
    </citation>
    <scope>NUCLEOTIDE SEQUENCE [LARGE SCALE GENOMIC DNA]</scope>
    <source>
        <strain evidence="2 3">A-11-3</strain>
    </source>
</reference>
<dbReference type="RefSeq" id="WP_008929482.1">
    <property type="nucleotide sequence ID" value="NZ_AMRJ01000018.1"/>
</dbReference>
<gene>
    <name evidence="2" type="ORF">A11A3_11538</name>
</gene>
<dbReference type="PROSITE" id="PS51257">
    <property type="entry name" value="PROKAR_LIPOPROTEIN"/>
    <property type="match status" value="1"/>
</dbReference>
<comment type="caution">
    <text evidence="2">The sequence shown here is derived from an EMBL/GenBank/DDBJ whole genome shotgun (WGS) entry which is preliminary data.</text>
</comment>